<proteinExistence type="predicted"/>
<organism evidence="2 3">
    <name type="scientific">Paucihalobacter ruber</name>
    <dbReference type="NCBI Taxonomy" id="2567861"/>
    <lineage>
        <taxon>Bacteria</taxon>
        <taxon>Pseudomonadati</taxon>
        <taxon>Bacteroidota</taxon>
        <taxon>Flavobacteriia</taxon>
        <taxon>Flavobacteriales</taxon>
        <taxon>Flavobacteriaceae</taxon>
        <taxon>Paucihalobacter</taxon>
    </lineage>
</organism>
<feature type="domain" description="Beta-lactamase class A catalytic" evidence="1">
    <location>
        <begin position="61"/>
        <end position="169"/>
    </location>
</feature>
<dbReference type="PROSITE" id="PS51257">
    <property type="entry name" value="PROKAR_LIPOPROTEIN"/>
    <property type="match status" value="1"/>
</dbReference>
<dbReference type="Pfam" id="PF13354">
    <property type="entry name" value="Beta-lactamase2"/>
    <property type="match status" value="1"/>
</dbReference>
<dbReference type="AlphaFoldDB" id="A0A506PD92"/>
<protein>
    <submittedName>
        <fullName evidence="2">Serine hydrolase</fullName>
    </submittedName>
</protein>
<dbReference type="EMBL" id="VHIQ01000008">
    <property type="protein sequence ID" value="TPV31549.1"/>
    <property type="molecule type" value="Genomic_DNA"/>
</dbReference>
<keyword evidence="2" id="KW-0378">Hydrolase</keyword>
<dbReference type="Gene3D" id="3.40.710.10">
    <property type="entry name" value="DD-peptidase/beta-lactamase superfamily"/>
    <property type="match status" value="1"/>
</dbReference>
<dbReference type="InterPro" id="IPR012338">
    <property type="entry name" value="Beta-lactam/transpept-like"/>
</dbReference>
<name>A0A506PD92_9FLAO</name>
<evidence type="ECO:0000313" key="3">
    <source>
        <dbReference type="Proteomes" id="UP000317332"/>
    </source>
</evidence>
<comment type="caution">
    <text evidence="2">The sequence shown here is derived from an EMBL/GenBank/DDBJ whole genome shotgun (WGS) entry which is preliminary data.</text>
</comment>
<dbReference type="Proteomes" id="UP000317332">
    <property type="component" value="Unassembled WGS sequence"/>
</dbReference>
<dbReference type="RefSeq" id="WP_140991642.1">
    <property type="nucleotide sequence ID" value="NZ_VHIQ01000008.1"/>
</dbReference>
<gene>
    <name evidence="2" type="ORF">FJ651_15285</name>
</gene>
<dbReference type="InterPro" id="IPR045155">
    <property type="entry name" value="Beta-lactam_cat"/>
</dbReference>
<reference evidence="2 3" key="1">
    <citation type="submission" date="2019-06" db="EMBL/GenBank/DDBJ databases">
        <title>Flavobacteriaceae Paucihalobacterium erythroidium CWB-1, complete genome.</title>
        <authorList>
            <person name="Wu S."/>
        </authorList>
    </citation>
    <scope>NUCLEOTIDE SEQUENCE [LARGE SCALE GENOMIC DNA]</scope>
    <source>
        <strain evidence="2 3">CWB-1</strain>
    </source>
</reference>
<dbReference type="GO" id="GO:0030655">
    <property type="term" value="P:beta-lactam antibiotic catabolic process"/>
    <property type="evidence" value="ECO:0007669"/>
    <property type="project" value="InterPro"/>
</dbReference>
<accession>A0A506PD92</accession>
<keyword evidence="3" id="KW-1185">Reference proteome</keyword>
<evidence type="ECO:0000259" key="1">
    <source>
        <dbReference type="Pfam" id="PF13354"/>
    </source>
</evidence>
<dbReference type="SUPFAM" id="SSF56601">
    <property type="entry name" value="beta-lactamase/transpeptidase-like"/>
    <property type="match status" value="1"/>
</dbReference>
<dbReference type="OrthoDB" id="1884322at2"/>
<sequence length="397" mass="45968">MRAISVILSVLISTLFISCKEKNSIKKILNTDDWLFEIAHNNKYQVQIRYTSVNTSDGSFTTHNFKVSEDQYFYPASVVKLPVAILALERLNELKQIYPSLNSETDLITHASRELQTESKVDSTTHSQRPNIKRYIEKSLVVSENDPYNRLYEFLGVDYINDKLREKGIFSNGSVINHRLAVSGFNLDENRYTNSLSFLENDSIIFQQSSKKSSVFKHNISNSKKGKGYIDSNGQLISDSFDFSEKNYIHIADMEAILMRLFYPEKFKKSERFILSEDDYTFLKSTLSAYPKDYEFYLDQNLYPDNYVKFFMIGDDDKALPSHIKVFNKVGYGYGYATDCAYIKDTKHGVVFFLTAMIHVNENGIFNDDTYEYESIGIPFLAKLGRLIYEYELSKKQ</sequence>
<dbReference type="GO" id="GO:0008800">
    <property type="term" value="F:beta-lactamase activity"/>
    <property type="evidence" value="ECO:0007669"/>
    <property type="project" value="InterPro"/>
</dbReference>
<evidence type="ECO:0000313" key="2">
    <source>
        <dbReference type="EMBL" id="TPV31549.1"/>
    </source>
</evidence>